<dbReference type="Proteomes" id="UP000750522">
    <property type="component" value="Unassembled WGS sequence"/>
</dbReference>
<organism evidence="3 4">
    <name type="scientific">Geotrichum candidum</name>
    <name type="common">Oospora lactis</name>
    <name type="synonym">Dipodascus geotrichum</name>
    <dbReference type="NCBI Taxonomy" id="1173061"/>
    <lineage>
        <taxon>Eukaryota</taxon>
        <taxon>Fungi</taxon>
        <taxon>Dikarya</taxon>
        <taxon>Ascomycota</taxon>
        <taxon>Saccharomycotina</taxon>
        <taxon>Dipodascomycetes</taxon>
        <taxon>Dipodascales</taxon>
        <taxon>Dipodascaceae</taxon>
        <taxon>Geotrichum</taxon>
    </lineage>
</organism>
<reference evidence="3" key="2">
    <citation type="submission" date="2020-01" db="EMBL/GenBank/DDBJ databases">
        <authorList>
            <person name="Perkins V."/>
            <person name="Lessard M.-H."/>
            <person name="Dugat-Bony E."/>
            <person name="Frenette M."/>
            <person name="Labrie S."/>
        </authorList>
    </citation>
    <scope>NUCLEOTIDE SEQUENCE</scope>
    <source>
        <strain evidence="3">LMA-70</strain>
    </source>
</reference>
<dbReference type="InterPro" id="IPR003103">
    <property type="entry name" value="BAG_domain"/>
</dbReference>
<feature type="compositionally biased region" description="Basic residues" evidence="1">
    <location>
        <begin position="213"/>
        <end position="231"/>
    </location>
</feature>
<protein>
    <recommendedName>
        <fullName evidence="2">BAG domain-containing protein</fullName>
    </recommendedName>
</protein>
<proteinExistence type="predicted"/>
<dbReference type="AlphaFoldDB" id="A0A9P5KVG4"/>
<accession>A0A9P5KVG4</accession>
<dbReference type="Pfam" id="PF02179">
    <property type="entry name" value="BAG"/>
    <property type="match status" value="1"/>
</dbReference>
<feature type="domain" description="BAG" evidence="2">
    <location>
        <begin position="291"/>
        <end position="341"/>
    </location>
</feature>
<evidence type="ECO:0000313" key="3">
    <source>
        <dbReference type="EMBL" id="KAF5103204.1"/>
    </source>
</evidence>
<reference evidence="3" key="1">
    <citation type="journal article" date="2020" name="Front. Microbiol.">
        <title>Phenotypic and Genetic Characterization of the Cheese Ripening Yeast Geotrichum candidum.</title>
        <authorList>
            <person name="Perkins V."/>
            <person name="Vignola S."/>
            <person name="Lessard M.H."/>
            <person name="Plante P.L."/>
            <person name="Corbeil J."/>
            <person name="Dugat-Bony E."/>
            <person name="Frenette M."/>
            <person name="Labrie S."/>
        </authorList>
    </citation>
    <scope>NUCLEOTIDE SEQUENCE</scope>
    <source>
        <strain evidence="3">LMA-70</strain>
    </source>
</reference>
<dbReference type="EMBL" id="QQZK01000025">
    <property type="protein sequence ID" value="KAF5103204.1"/>
    <property type="molecule type" value="Genomic_DNA"/>
</dbReference>
<dbReference type="GO" id="GO:0051087">
    <property type="term" value="F:protein-folding chaperone binding"/>
    <property type="evidence" value="ECO:0007669"/>
    <property type="project" value="InterPro"/>
</dbReference>
<sequence>MNQLVDTIQGKTGRIIEQLPERVQSLGTPVAVIALGFVTATVIKAVLRRALRLDEFDEVNSGNAAAATTTPRAGTTVSGKNKIHVVFNDEQYEFALPANLAATTLGEFKQQLAAFLTPMALAARGKAMLGSGDVLPAARFTFTAAPDTSGDRRTPLPADAVEDAKPLAQLPNLVKKGSFMLVDEAVAPAPEAEVDEITRIYEEILEKENQQQQRRKRRNNNKKAKKGGKKSNKNDNGNDDDAEHDFPVSAQKPLTPAEELAAVQAGVDAELVPLVTEFEKTGVKAGAAEREEERHRLSELVLIRMFSLDGIDVSEDQALRAERKAMINAMHALLARIDKVGKK</sequence>
<evidence type="ECO:0000313" key="4">
    <source>
        <dbReference type="Proteomes" id="UP000750522"/>
    </source>
</evidence>
<dbReference type="PROSITE" id="PS51035">
    <property type="entry name" value="BAG"/>
    <property type="match status" value="1"/>
</dbReference>
<dbReference type="Gene3D" id="1.20.58.120">
    <property type="entry name" value="BAG domain"/>
    <property type="match status" value="1"/>
</dbReference>
<comment type="caution">
    <text evidence="3">The sequence shown here is derived from an EMBL/GenBank/DDBJ whole genome shotgun (WGS) entry which is preliminary data.</text>
</comment>
<dbReference type="InterPro" id="IPR036533">
    <property type="entry name" value="BAG_dom_sf"/>
</dbReference>
<dbReference type="SUPFAM" id="SSF63491">
    <property type="entry name" value="BAG domain"/>
    <property type="match status" value="1"/>
</dbReference>
<name>A0A9P5KVG4_GEOCN</name>
<evidence type="ECO:0000259" key="2">
    <source>
        <dbReference type="PROSITE" id="PS51035"/>
    </source>
</evidence>
<feature type="region of interest" description="Disordered" evidence="1">
    <location>
        <begin position="208"/>
        <end position="248"/>
    </location>
</feature>
<gene>
    <name evidence="3" type="ORF">DV451_001647</name>
</gene>
<evidence type="ECO:0000256" key="1">
    <source>
        <dbReference type="SAM" id="MobiDB-lite"/>
    </source>
</evidence>